<dbReference type="AlphaFoldDB" id="A0A8J4E4T8"/>
<dbReference type="Proteomes" id="UP000612585">
    <property type="component" value="Unassembled WGS sequence"/>
</dbReference>
<evidence type="ECO:0000313" key="2">
    <source>
        <dbReference type="EMBL" id="GIJ61393.1"/>
    </source>
</evidence>
<gene>
    <name evidence="2" type="ORF">Vau01_089090</name>
</gene>
<dbReference type="RefSeq" id="WP_204006269.1">
    <property type="nucleotide sequence ID" value="NZ_BOPG01000065.1"/>
</dbReference>
<name>A0A8J4E4T8_9ACTN</name>
<accession>A0A8J4E4T8</accession>
<reference evidence="2" key="1">
    <citation type="submission" date="2021-01" db="EMBL/GenBank/DDBJ databases">
        <title>Whole genome shotgun sequence of Virgisporangium aurantiacum NBRC 16421.</title>
        <authorList>
            <person name="Komaki H."/>
            <person name="Tamura T."/>
        </authorList>
    </citation>
    <scope>NUCLEOTIDE SEQUENCE</scope>
    <source>
        <strain evidence="2">NBRC 16421</strain>
    </source>
</reference>
<proteinExistence type="inferred from homology"/>
<evidence type="ECO:0008006" key="4">
    <source>
        <dbReference type="Google" id="ProtNLM"/>
    </source>
</evidence>
<evidence type="ECO:0000256" key="1">
    <source>
        <dbReference type="ARBA" id="ARBA00008525"/>
    </source>
</evidence>
<protein>
    <recommendedName>
        <fullName evidence="4">CbrC family protein</fullName>
    </recommendedName>
</protein>
<dbReference type="EMBL" id="BOPG01000065">
    <property type="protein sequence ID" value="GIJ61393.1"/>
    <property type="molecule type" value="Genomic_DNA"/>
</dbReference>
<organism evidence="2 3">
    <name type="scientific">Virgisporangium aurantiacum</name>
    <dbReference type="NCBI Taxonomy" id="175570"/>
    <lineage>
        <taxon>Bacteria</taxon>
        <taxon>Bacillati</taxon>
        <taxon>Actinomycetota</taxon>
        <taxon>Actinomycetes</taxon>
        <taxon>Micromonosporales</taxon>
        <taxon>Micromonosporaceae</taxon>
        <taxon>Virgisporangium</taxon>
    </lineage>
</organism>
<sequence length="210" mass="23224">MSQPFPLFAAPLAEASGYTGAGPCEVCGAEADERLRLDGGSRIVGPEERPAPHRDAAVCVPCLRAGQVAFIRDTEFGMVLWEDAVAGRTHGVPDLRWADGFPLTEPNEDGWVSVEIPPMVLLELVRTPGYQTWQGERWLFCCGSAMVYIGRWTRDDVVRHLPADPEAALLAIFDGAEAWMWQHGIDDLAIDFHAFRCRSCDRVRGHTDMS</sequence>
<evidence type="ECO:0000313" key="3">
    <source>
        <dbReference type="Proteomes" id="UP000612585"/>
    </source>
</evidence>
<dbReference type="InterPro" id="IPR005363">
    <property type="entry name" value="UPF0167"/>
</dbReference>
<keyword evidence="3" id="KW-1185">Reference proteome</keyword>
<comment type="similarity">
    <text evidence="1">Belongs to the UPF0167 family.</text>
</comment>
<comment type="caution">
    <text evidence="2">The sequence shown here is derived from an EMBL/GenBank/DDBJ whole genome shotgun (WGS) entry which is preliminary data.</text>
</comment>
<dbReference type="Pfam" id="PF03691">
    <property type="entry name" value="UPF0167"/>
    <property type="match status" value="1"/>
</dbReference>